<organism evidence="3 4">
    <name type="scientific">Novipirellula galeiformis</name>
    <dbReference type="NCBI Taxonomy" id="2528004"/>
    <lineage>
        <taxon>Bacteria</taxon>
        <taxon>Pseudomonadati</taxon>
        <taxon>Planctomycetota</taxon>
        <taxon>Planctomycetia</taxon>
        <taxon>Pirellulales</taxon>
        <taxon>Pirellulaceae</taxon>
        <taxon>Novipirellula</taxon>
    </lineage>
</organism>
<keyword evidence="4" id="KW-1185">Reference proteome</keyword>
<dbReference type="EMBL" id="SJPT01000010">
    <property type="protein sequence ID" value="TWU17779.1"/>
    <property type="molecule type" value="Genomic_DNA"/>
</dbReference>
<evidence type="ECO:0000313" key="3">
    <source>
        <dbReference type="EMBL" id="TWU17779.1"/>
    </source>
</evidence>
<dbReference type="Proteomes" id="UP000316304">
    <property type="component" value="Unassembled WGS sequence"/>
</dbReference>
<protein>
    <recommendedName>
        <fullName evidence="5">DUF1343 domain-containing protein</fullName>
    </recommendedName>
</protein>
<reference evidence="3 4" key="1">
    <citation type="submission" date="2019-02" db="EMBL/GenBank/DDBJ databases">
        <title>Deep-cultivation of Planctomycetes and their phenomic and genomic characterization uncovers novel biology.</title>
        <authorList>
            <person name="Wiegand S."/>
            <person name="Jogler M."/>
            <person name="Boedeker C."/>
            <person name="Pinto D."/>
            <person name="Vollmers J."/>
            <person name="Rivas-Marin E."/>
            <person name="Kohn T."/>
            <person name="Peeters S.H."/>
            <person name="Heuer A."/>
            <person name="Rast P."/>
            <person name="Oberbeckmann S."/>
            <person name="Bunk B."/>
            <person name="Jeske O."/>
            <person name="Meyerdierks A."/>
            <person name="Storesund J.E."/>
            <person name="Kallscheuer N."/>
            <person name="Luecker S."/>
            <person name="Lage O.M."/>
            <person name="Pohl T."/>
            <person name="Merkel B.J."/>
            <person name="Hornburger P."/>
            <person name="Mueller R.-W."/>
            <person name="Bruemmer F."/>
            <person name="Labrenz M."/>
            <person name="Spormann A.M."/>
            <person name="Op Den Camp H."/>
            <person name="Overmann J."/>
            <person name="Amann R."/>
            <person name="Jetten M.S.M."/>
            <person name="Mascher T."/>
            <person name="Medema M.H."/>
            <person name="Devos D.P."/>
            <person name="Kaster A.-K."/>
            <person name="Ovreas L."/>
            <person name="Rohde M."/>
            <person name="Galperin M.Y."/>
            <person name="Jogler C."/>
        </authorList>
    </citation>
    <scope>NUCLEOTIDE SEQUENCE [LARGE SCALE GENOMIC DNA]</scope>
    <source>
        <strain evidence="3 4">Pla52o</strain>
    </source>
</reference>
<sequence length="397" mass="44268">MKREIMLGLEACVAERPPALRSARIGLLMNRASVDRNLRLACDVLHDAYPGQIAALFTPQHGLWGDAQANMIETDHGWHAGLDVPIYSLYSASRRPSPEMLAGLDCFVIDLQDVGTRVYTFVWTMLECLHACAEANVAVLVLDRPNPIGGRIIEGPLLEDAYRSFVGGAPVPMRHGLTMGELALLLKSELQIDVSLEIVPVQRWSPEDLFAALGRHWLLPSPNLPTAQSAIIYPGQVLLEGTNLSEGRGTTTPFEVVGAPFIDPDTMIQALGDIDLPGVHFLPLYFRPTFDKWRDQLCGGVSIHITDAERFRSLKTSIAILSVIQQHWPNDFRWLDPPYEYETRKPPIDIIYGSNKLREGLGSGQTVDGLTEVDVTAWNQRTFEFQIYDPSEQRFRG</sequence>
<dbReference type="PANTHER" id="PTHR42915">
    <property type="entry name" value="HYPOTHETICAL 460 KDA PROTEIN IN FEUA-SIGW INTERGENIC REGION [PRECURSOR]"/>
    <property type="match status" value="1"/>
</dbReference>
<dbReference type="PIRSF" id="PIRSF016719">
    <property type="entry name" value="UCP016719"/>
    <property type="match status" value="1"/>
</dbReference>
<name>A0A5C6C4P5_9BACT</name>
<dbReference type="GO" id="GO:0033922">
    <property type="term" value="F:peptidoglycan beta-N-acetylmuramidase activity"/>
    <property type="evidence" value="ECO:0007669"/>
    <property type="project" value="InterPro"/>
</dbReference>
<feature type="domain" description="Peptidoglycan beta-N-acetylmuramidase NamZ C-terminal" evidence="2">
    <location>
        <begin position="232"/>
        <end position="388"/>
    </location>
</feature>
<proteinExistence type="predicted"/>
<accession>A0A5C6C4P5</accession>
<gene>
    <name evidence="3" type="ORF">Pla52o_49940</name>
</gene>
<dbReference type="RefSeq" id="WP_231612576.1">
    <property type="nucleotide sequence ID" value="NZ_SJPT01000010.1"/>
</dbReference>
<dbReference type="InterPro" id="IPR048503">
    <property type="entry name" value="NamZ_C"/>
</dbReference>
<dbReference type="Gene3D" id="3.40.50.12170">
    <property type="entry name" value="Uncharacterised protein PF07075, DUF1343"/>
    <property type="match status" value="1"/>
</dbReference>
<evidence type="ECO:0008006" key="5">
    <source>
        <dbReference type="Google" id="ProtNLM"/>
    </source>
</evidence>
<dbReference type="Pfam" id="PF20732">
    <property type="entry name" value="NamZ_C"/>
    <property type="match status" value="1"/>
</dbReference>
<dbReference type="Pfam" id="PF07075">
    <property type="entry name" value="NamZ_N"/>
    <property type="match status" value="1"/>
</dbReference>
<feature type="domain" description="Peptidoglycan beta-N-acetylmuramidase NamZ N-terminal" evidence="1">
    <location>
        <begin position="25"/>
        <end position="227"/>
    </location>
</feature>
<comment type="caution">
    <text evidence="3">The sequence shown here is derived from an EMBL/GenBank/DDBJ whole genome shotgun (WGS) entry which is preliminary data.</text>
</comment>
<dbReference type="AlphaFoldDB" id="A0A5C6C4P5"/>
<evidence type="ECO:0000313" key="4">
    <source>
        <dbReference type="Proteomes" id="UP000316304"/>
    </source>
</evidence>
<dbReference type="InterPro" id="IPR008302">
    <property type="entry name" value="NamZ"/>
</dbReference>
<dbReference type="InterPro" id="IPR048502">
    <property type="entry name" value="NamZ_N"/>
</dbReference>
<dbReference type="PANTHER" id="PTHR42915:SF1">
    <property type="entry name" value="PEPTIDOGLYCAN BETA-N-ACETYLMURAMIDASE NAMZ"/>
    <property type="match status" value="1"/>
</dbReference>
<dbReference type="Gene3D" id="3.90.1150.140">
    <property type="match status" value="1"/>
</dbReference>
<evidence type="ECO:0000259" key="1">
    <source>
        <dbReference type="Pfam" id="PF07075"/>
    </source>
</evidence>
<evidence type="ECO:0000259" key="2">
    <source>
        <dbReference type="Pfam" id="PF20732"/>
    </source>
</evidence>